<dbReference type="STRING" id="1503961.SAMN05421736_1011026"/>
<dbReference type="InterPro" id="IPR043519">
    <property type="entry name" value="NT_sf"/>
</dbReference>
<accession>A0A1H3J693</accession>
<dbReference type="InterPro" id="IPR036388">
    <property type="entry name" value="WH-like_DNA-bd_sf"/>
</dbReference>
<evidence type="ECO:0000259" key="2">
    <source>
        <dbReference type="Pfam" id="PF18576"/>
    </source>
</evidence>
<name>A0A1H3J693_9BACI</name>
<dbReference type="InterPro" id="IPR029348">
    <property type="entry name" value="NTF-like"/>
</dbReference>
<feature type="domain" description="Nucleotidyltransferase-like" evidence="1">
    <location>
        <begin position="1"/>
        <end position="118"/>
    </location>
</feature>
<feature type="domain" description="YgxA-like helix-turn-helix" evidence="2">
    <location>
        <begin position="225"/>
        <end position="287"/>
    </location>
</feature>
<proteinExistence type="predicted"/>
<gene>
    <name evidence="4" type="ORF">SAMN05421736_1011026</name>
</gene>
<dbReference type="Gene3D" id="3.30.460.10">
    <property type="entry name" value="Beta Polymerase, domain 2"/>
    <property type="match status" value="1"/>
</dbReference>
<protein>
    <submittedName>
        <fullName evidence="4">Nucleotidyltransferase-like</fullName>
    </submittedName>
</protein>
<evidence type="ECO:0000259" key="3">
    <source>
        <dbReference type="Pfam" id="PF22339"/>
    </source>
</evidence>
<dbReference type="Pfam" id="PF14540">
    <property type="entry name" value="NTF-like"/>
    <property type="match status" value="1"/>
</dbReference>
<organism evidence="4 5">
    <name type="scientific">Evansella caseinilytica</name>
    <dbReference type="NCBI Taxonomy" id="1503961"/>
    <lineage>
        <taxon>Bacteria</taxon>
        <taxon>Bacillati</taxon>
        <taxon>Bacillota</taxon>
        <taxon>Bacilli</taxon>
        <taxon>Bacillales</taxon>
        <taxon>Bacillaceae</taxon>
        <taxon>Evansella</taxon>
    </lineage>
</organism>
<dbReference type="EMBL" id="FNPI01000001">
    <property type="protein sequence ID" value="SDY35069.1"/>
    <property type="molecule type" value="Genomic_DNA"/>
</dbReference>
<dbReference type="Pfam" id="PF18576">
    <property type="entry name" value="HTH_52"/>
    <property type="match status" value="1"/>
</dbReference>
<dbReference type="Pfam" id="PF22339">
    <property type="entry name" value="YgxA-like_sub_bind"/>
    <property type="match status" value="1"/>
</dbReference>
<keyword evidence="4" id="KW-0808">Transferase</keyword>
<dbReference type="InterPro" id="IPR041143">
    <property type="entry name" value="YgxA_HTH"/>
</dbReference>
<dbReference type="GO" id="GO:0016740">
    <property type="term" value="F:transferase activity"/>
    <property type="evidence" value="ECO:0007669"/>
    <property type="project" value="UniProtKB-KW"/>
</dbReference>
<dbReference type="Proteomes" id="UP000198935">
    <property type="component" value="Unassembled WGS sequence"/>
</dbReference>
<evidence type="ECO:0000313" key="4">
    <source>
        <dbReference type="EMBL" id="SDY35069.1"/>
    </source>
</evidence>
<dbReference type="Gene3D" id="1.10.10.10">
    <property type="entry name" value="Winged helix-like DNA-binding domain superfamily/Winged helix DNA-binding domain"/>
    <property type="match status" value="1"/>
</dbReference>
<sequence length="293" mass="34238">MDDFLRQLYQDRSSDQNTLGIVLIERRSSADSKTDHFDAVLLVIVSEGRPNWEMKHYAYNGYKAAMHLVNTSQIRDWLINSSNRRIVDWIMNGKIVFDRNEYTKNFRQQLIDFPAEERKARTGVEFAKLIRRFVDGKALYNEGHHLDAFNQIVHALHHLARLSIIEHGFYPEVTVWQQVKQFEPEIYKLYSELVTGSESIDKKLELLLIANEVGLMKKTKLGSLHLLEIMKTKDGSWTIEEIKAKLAIHDYSLDLSVLLEYLIQKGYVDVVKVETKGKTIYHRQYTVNQYSTE</sequence>
<feature type="domain" description="YgxA-like substrate binding" evidence="3">
    <location>
        <begin position="120"/>
        <end position="218"/>
    </location>
</feature>
<evidence type="ECO:0000259" key="1">
    <source>
        <dbReference type="Pfam" id="PF14540"/>
    </source>
</evidence>
<evidence type="ECO:0000313" key="5">
    <source>
        <dbReference type="Proteomes" id="UP000198935"/>
    </source>
</evidence>
<dbReference type="OrthoDB" id="2350973at2"/>
<dbReference type="Gene3D" id="1.20.120.330">
    <property type="entry name" value="Nucleotidyltransferases domain 2"/>
    <property type="match status" value="1"/>
</dbReference>
<dbReference type="AlphaFoldDB" id="A0A1H3J693"/>
<reference evidence="5" key="1">
    <citation type="submission" date="2016-10" db="EMBL/GenBank/DDBJ databases">
        <authorList>
            <person name="Varghese N."/>
            <person name="Submissions S."/>
        </authorList>
    </citation>
    <scope>NUCLEOTIDE SEQUENCE [LARGE SCALE GENOMIC DNA]</scope>
    <source>
        <strain evidence="5">SP</strain>
    </source>
</reference>
<keyword evidence="5" id="KW-1185">Reference proteome</keyword>
<dbReference type="InterPro" id="IPR054515">
    <property type="entry name" value="YgxA-like_substrate-bd"/>
</dbReference>